<dbReference type="PROSITE" id="PS51257">
    <property type="entry name" value="PROKAR_LIPOPROTEIN"/>
    <property type="match status" value="1"/>
</dbReference>
<comment type="caution">
    <text evidence="2">The sequence shown here is derived from an EMBL/GenBank/DDBJ whole genome shotgun (WGS) entry which is preliminary data.</text>
</comment>
<evidence type="ECO:0000256" key="1">
    <source>
        <dbReference type="SAM" id="MobiDB-lite"/>
    </source>
</evidence>
<evidence type="ECO:0000313" key="2">
    <source>
        <dbReference type="EMBL" id="KKM63061.1"/>
    </source>
</evidence>
<protein>
    <submittedName>
        <fullName evidence="2">Uncharacterized protein</fullName>
    </submittedName>
</protein>
<accession>A0A0F9JKY3</accession>
<name>A0A0F9JKY3_9ZZZZ</name>
<dbReference type="EMBL" id="LAZR01011167">
    <property type="protein sequence ID" value="KKM63061.1"/>
    <property type="molecule type" value="Genomic_DNA"/>
</dbReference>
<organism evidence="2">
    <name type="scientific">marine sediment metagenome</name>
    <dbReference type="NCBI Taxonomy" id="412755"/>
    <lineage>
        <taxon>unclassified sequences</taxon>
        <taxon>metagenomes</taxon>
        <taxon>ecological metagenomes</taxon>
    </lineage>
</organism>
<sequence length="87" mass="9346">MRACPKCKSGNIYPIAQEYGVAGTGGTGCRQCGSFYDLGEQEFHVERDGDTEKRVPGPKPLPAKPEPVVELPPPVKPTDPVTKPRPA</sequence>
<feature type="compositionally biased region" description="Basic and acidic residues" evidence="1">
    <location>
        <begin position="46"/>
        <end position="55"/>
    </location>
</feature>
<proteinExistence type="predicted"/>
<reference evidence="2" key="1">
    <citation type="journal article" date="2015" name="Nature">
        <title>Complex archaea that bridge the gap between prokaryotes and eukaryotes.</title>
        <authorList>
            <person name="Spang A."/>
            <person name="Saw J.H."/>
            <person name="Jorgensen S.L."/>
            <person name="Zaremba-Niedzwiedzka K."/>
            <person name="Martijn J."/>
            <person name="Lind A.E."/>
            <person name="van Eijk R."/>
            <person name="Schleper C."/>
            <person name="Guy L."/>
            <person name="Ettema T.J."/>
        </authorList>
    </citation>
    <scope>NUCLEOTIDE SEQUENCE</scope>
</reference>
<feature type="region of interest" description="Disordered" evidence="1">
    <location>
        <begin position="46"/>
        <end position="87"/>
    </location>
</feature>
<gene>
    <name evidence="2" type="ORF">LCGC14_1515320</name>
</gene>
<dbReference type="AlphaFoldDB" id="A0A0F9JKY3"/>
<feature type="compositionally biased region" description="Pro residues" evidence="1">
    <location>
        <begin position="57"/>
        <end position="87"/>
    </location>
</feature>